<dbReference type="PANTHER" id="PTHR30055">
    <property type="entry name" value="HTH-TYPE TRANSCRIPTIONAL REGULATOR RUTR"/>
    <property type="match status" value="1"/>
</dbReference>
<dbReference type="SUPFAM" id="SSF46689">
    <property type="entry name" value="Homeodomain-like"/>
    <property type="match status" value="1"/>
</dbReference>
<dbReference type="SUPFAM" id="SSF48498">
    <property type="entry name" value="Tetracyclin repressor-like, C-terminal domain"/>
    <property type="match status" value="1"/>
</dbReference>
<evidence type="ECO:0000256" key="2">
    <source>
        <dbReference type="ARBA" id="ARBA00023015"/>
    </source>
</evidence>
<dbReference type="Proteomes" id="UP000186218">
    <property type="component" value="Unassembled WGS sequence"/>
</dbReference>
<dbReference type="GO" id="GO:0000976">
    <property type="term" value="F:transcription cis-regulatory region binding"/>
    <property type="evidence" value="ECO:0007669"/>
    <property type="project" value="TreeGrafter"/>
</dbReference>
<name>A0A1N7DPT4_9NOCA</name>
<gene>
    <name evidence="7" type="ORF">SAMN05445060_0809</name>
</gene>
<dbReference type="EMBL" id="FTNT01000002">
    <property type="protein sequence ID" value="SIR77758.1"/>
    <property type="molecule type" value="Genomic_DNA"/>
</dbReference>
<dbReference type="PROSITE" id="PS50977">
    <property type="entry name" value="HTH_TETR_2"/>
    <property type="match status" value="1"/>
</dbReference>
<dbReference type="Pfam" id="PF13977">
    <property type="entry name" value="TetR_C_6"/>
    <property type="match status" value="1"/>
</dbReference>
<dbReference type="PANTHER" id="PTHR30055:SF241">
    <property type="entry name" value="TRANSCRIPTIONAL REGULATORY PROTEIN"/>
    <property type="match status" value="1"/>
</dbReference>
<sequence length="205" mass="22836">MRQGETRKRTRRADVREAILASARVVFAERGYDGASLDRVAQQAGFTKGAVYSNFSTKDELFQALIEAEIADRVTSVTAELAKGDDDPSIHKDDFPRMVGDRLSAAVRADPHWQLLFLEFWIRTVRQPDNGSGFIEFRRRLRRRVEDAVSEFWPEELRAGVSVSDLALAALALSNGLAIEHMVDPDAVSDGLLGRLLANIVRQPA</sequence>
<dbReference type="InterPro" id="IPR050109">
    <property type="entry name" value="HTH-type_TetR-like_transc_reg"/>
</dbReference>
<dbReference type="STRING" id="1344003.SAMN05445060_0809"/>
<dbReference type="InterPro" id="IPR001647">
    <property type="entry name" value="HTH_TetR"/>
</dbReference>
<reference evidence="7 8" key="1">
    <citation type="submission" date="2017-01" db="EMBL/GenBank/DDBJ databases">
        <authorList>
            <person name="Mah S.A."/>
            <person name="Swanson W.J."/>
            <person name="Moy G.W."/>
            <person name="Vacquier V.D."/>
        </authorList>
    </citation>
    <scope>NUCLEOTIDE SEQUENCE [LARGE SCALE GENOMIC DNA]</scope>
    <source>
        <strain evidence="7 8">CPCC 203464</strain>
    </source>
</reference>
<evidence type="ECO:0000256" key="5">
    <source>
        <dbReference type="PROSITE-ProRule" id="PRU00335"/>
    </source>
</evidence>
<evidence type="ECO:0000256" key="1">
    <source>
        <dbReference type="ARBA" id="ARBA00022491"/>
    </source>
</evidence>
<keyword evidence="4" id="KW-0804">Transcription</keyword>
<dbReference type="GO" id="GO:0003700">
    <property type="term" value="F:DNA-binding transcription factor activity"/>
    <property type="evidence" value="ECO:0007669"/>
    <property type="project" value="TreeGrafter"/>
</dbReference>
<dbReference type="Gene3D" id="1.10.357.10">
    <property type="entry name" value="Tetracycline Repressor, domain 2"/>
    <property type="match status" value="1"/>
</dbReference>
<dbReference type="PRINTS" id="PR00455">
    <property type="entry name" value="HTHTETR"/>
</dbReference>
<protein>
    <submittedName>
        <fullName evidence="7">Transcriptional regulator, TetR family</fullName>
    </submittedName>
</protein>
<dbReference type="InterPro" id="IPR036271">
    <property type="entry name" value="Tet_transcr_reg_TetR-rel_C_sf"/>
</dbReference>
<dbReference type="InterPro" id="IPR039538">
    <property type="entry name" value="BetI_C"/>
</dbReference>
<dbReference type="InterPro" id="IPR009057">
    <property type="entry name" value="Homeodomain-like_sf"/>
</dbReference>
<accession>A0A1N7DPT4</accession>
<evidence type="ECO:0000259" key="6">
    <source>
        <dbReference type="PROSITE" id="PS50977"/>
    </source>
</evidence>
<dbReference type="AlphaFoldDB" id="A0A1N7DPT4"/>
<proteinExistence type="predicted"/>
<dbReference type="Pfam" id="PF00440">
    <property type="entry name" value="TetR_N"/>
    <property type="match status" value="1"/>
</dbReference>
<keyword evidence="2" id="KW-0805">Transcription regulation</keyword>
<evidence type="ECO:0000313" key="8">
    <source>
        <dbReference type="Proteomes" id="UP000186218"/>
    </source>
</evidence>
<keyword evidence="1" id="KW-0678">Repressor</keyword>
<dbReference type="RefSeq" id="WP_076477364.1">
    <property type="nucleotide sequence ID" value="NZ_FTNT01000002.1"/>
</dbReference>
<organism evidence="7 8">
    <name type="scientific">Williamsia sterculiae</name>
    <dbReference type="NCBI Taxonomy" id="1344003"/>
    <lineage>
        <taxon>Bacteria</taxon>
        <taxon>Bacillati</taxon>
        <taxon>Actinomycetota</taxon>
        <taxon>Actinomycetes</taxon>
        <taxon>Mycobacteriales</taxon>
        <taxon>Nocardiaceae</taxon>
        <taxon>Williamsia</taxon>
    </lineage>
</organism>
<feature type="DNA-binding region" description="H-T-H motif" evidence="5">
    <location>
        <begin position="36"/>
        <end position="55"/>
    </location>
</feature>
<dbReference type="OrthoDB" id="7252896at2"/>
<feature type="domain" description="HTH tetR-type" evidence="6">
    <location>
        <begin position="13"/>
        <end position="73"/>
    </location>
</feature>
<evidence type="ECO:0000256" key="4">
    <source>
        <dbReference type="ARBA" id="ARBA00023163"/>
    </source>
</evidence>
<keyword evidence="3 5" id="KW-0238">DNA-binding</keyword>
<evidence type="ECO:0000256" key="3">
    <source>
        <dbReference type="ARBA" id="ARBA00023125"/>
    </source>
</evidence>
<evidence type="ECO:0000313" key="7">
    <source>
        <dbReference type="EMBL" id="SIR77758.1"/>
    </source>
</evidence>
<keyword evidence="8" id="KW-1185">Reference proteome</keyword>